<evidence type="ECO:0000256" key="5">
    <source>
        <dbReference type="PROSITE-ProRule" id="PRU00239"/>
    </source>
</evidence>
<dbReference type="STRING" id="106370.Francci3_4450"/>
<evidence type="ECO:0000313" key="9">
    <source>
        <dbReference type="Proteomes" id="UP000001937"/>
    </source>
</evidence>
<feature type="domain" description="Calpain catalytic" evidence="7">
    <location>
        <begin position="22"/>
        <end position="279"/>
    </location>
</feature>
<dbReference type="InterPro" id="IPR001300">
    <property type="entry name" value="Peptidase_C2_calpain_cat"/>
</dbReference>
<dbReference type="AlphaFoldDB" id="Q2J4J6"/>
<proteinExistence type="inferred from homology"/>
<feature type="region of interest" description="Disordered" evidence="6">
    <location>
        <begin position="106"/>
        <end position="135"/>
    </location>
</feature>
<dbReference type="eggNOG" id="COG4842">
    <property type="taxonomic scope" value="Bacteria"/>
</dbReference>
<keyword evidence="9" id="KW-1185">Reference proteome</keyword>
<dbReference type="KEGG" id="fra:Francci3_4450"/>
<feature type="active site" evidence="5">
    <location>
        <position position="247"/>
    </location>
</feature>
<dbReference type="GO" id="GO:0006508">
    <property type="term" value="P:proteolysis"/>
    <property type="evidence" value="ECO:0007669"/>
    <property type="project" value="UniProtKB-KW"/>
</dbReference>
<dbReference type="EMBL" id="CP000249">
    <property type="protein sequence ID" value="ABD13796.1"/>
    <property type="molecule type" value="Genomic_DNA"/>
</dbReference>
<evidence type="ECO:0000256" key="1">
    <source>
        <dbReference type="ARBA" id="ARBA00007623"/>
    </source>
</evidence>
<keyword evidence="2 5" id="KW-0645">Protease</keyword>
<dbReference type="HOGENOM" id="CLU_996598_0_0_11"/>
<evidence type="ECO:0000313" key="8">
    <source>
        <dbReference type="EMBL" id="ABD13796.1"/>
    </source>
</evidence>
<gene>
    <name evidence="8" type="ordered locus">Francci3_4450</name>
</gene>
<accession>Q2J4J6</accession>
<dbReference type="InterPro" id="IPR022684">
    <property type="entry name" value="Calpain_cysteine_protease"/>
</dbReference>
<evidence type="ECO:0000259" key="7">
    <source>
        <dbReference type="PROSITE" id="PS50203"/>
    </source>
</evidence>
<dbReference type="Proteomes" id="UP000001937">
    <property type="component" value="Chromosome"/>
</dbReference>
<dbReference type="PROSITE" id="PS50203">
    <property type="entry name" value="CALPAIN_CAT"/>
    <property type="match status" value="1"/>
</dbReference>
<dbReference type="GO" id="GO:0004198">
    <property type="term" value="F:calcium-dependent cysteine-type endopeptidase activity"/>
    <property type="evidence" value="ECO:0007669"/>
    <property type="project" value="InterPro"/>
</dbReference>
<dbReference type="SMART" id="SM00230">
    <property type="entry name" value="CysPc"/>
    <property type="match status" value="1"/>
</dbReference>
<dbReference type="InterPro" id="IPR038765">
    <property type="entry name" value="Papain-like_cys_pep_sf"/>
</dbReference>
<feature type="active site" evidence="5">
    <location>
        <position position="54"/>
    </location>
</feature>
<name>Q2J4J6_FRACC</name>
<comment type="similarity">
    <text evidence="1">Belongs to the peptidase C2 family.</text>
</comment>
<keyword evidence="4 5" id="KW-0788">Thiol protease</keyword>
<dbReference type="PANTHER" id="PTHR10183:SF379">
    <property type="entry name" value="CALPAIN-5"/>
    <property type="match status" value="1"/>
</dbReference>
<protein>
    <submittedName>
        <fullName evidence="8">Peptidase C2, calpain</fullName>
    </submittedName>
</protein>
<dbReference type="PANTHER" id="PTHR10183">
    <property type="entry name" value="CALPAIN"/>
    <property type="match status" value="1"/>
</dbReference>
<sequence length="279" mass="29540">MIGDVLLAFPWLEPGYPVVRGRPGEVVAVDRTGDPTVRDGISPSDVGQGGVADCYLVAALIGIARQDPGLLAERLRANPNGTVTIIMHPRGPAGAGVGVTVTASLPARRVQPPYGRSEDEAPGPRAPGTSRSRAAGYEEVAMDGDDAAGRPELWPALYEKAYARLHGGYPAIEFGNAATALRTLTGRSAHVFAAHEATVPALGELLADGEVVIVTTRRRTRPGGLVAAHAYTLLAVDVARRRVLLRNPWDPAPGQNNERWYAWDGILPDTHAVVHGPTR</sequence>
<keyword evidence="3 5" id="KW-0378">Hydrolase</keyword>
<evidence type="ECO:0000256" key="2">
    <source>
        <dbReference type="ARBA" id="ARBA00022670"/>
    </source>
</evidence>
<evidence type="ECO:0000256" key="6">
    <source>
        <dbReference type="SAM" id="MobiDB-lite"/>
    </source>
</evidence>
<organism evidence="8 9">
    <name type="scientific">Frankia casuarinae (strain DSM 45818 / CECT 9043 / HFP020203 / CcI3)</name>
    <dbReference type="NCBI Taxonomy" id="106370"/>
    <lineage>
        <taxon>Bacteria</taxon>
        <taxon>Bacillati</taxon>
        <taxon>Actinomycetota</taxon>
        <taxon>Actinomycetes</taxon>
        <taxon>Frankiales</taxon>
        <taxon>Frankiaceae</taxon>
        <taxon>Frankia</taxon>
    </lineage>
</organism>
<reference evidence="8 9" key="1">
    <citation type="journal article" date="2007" name="Genome Res.">
        <title>Genome characteristics of facultatively symbiotic Frankia sp. strains reflect host range and host plant biogeography.</title>
        <authorList>
            <person name="Normand P."/>
            <person name="Lapierre P."/>
            <person name="Tisa L.S."/>
            <person name="Gogarten J.P."/>
            <person name="Alloisio N."/>
            <person name="Bagnarol E."/>
            <person name="Bassi C.A."/>
            <person name="Berry A.M."/>
            <person name="Bickhart D.M."/>
            <person name="Choisne N."/>
            <person name="Couloux A."/>
            <person name="Cournoyer B."/>
            <person name="Cruveiller S."/>
            <person name="Daubin V."/>
            <person name="Demange N."/>
            <person name="Francino M.P."/>
            <person name="Goltsman E."/>
            <person name="Huang Y."/>
            <person name="Kopp O.R."/>
            <person name="Labarre L."/>
            <person name="Lapidus A."/>
            <person name="Lavire C."/>
            <person name="Marechal J."/>
            <person name="Martinez M."/>
            <person name="Mastronunzio J.E."/>
            <person name="Mullin B.C."/>
            <person name="Niemann J."/>
            <person name="Pujic P."/>
            <person name="Rawnsley T."/>
            <person name="Rouy Z."/>
            <person name="Schenowitz C."/>
            <person name="Sellstedt A."/>
            <person name="Tavares F."/>
            <person name="Tomkins J.P."/>
            <person name="Vallenet D."/>
            <person name="Valverde C."/>
            <person name="Wall L.G."/>
            <person name="Wang Y."/>
            <person name="Medigue C."/>
            <person name="Benson D.R."/>
        </authorList>
    </citation>
    <scope>NUCLEOTIDE SEQUENCE [LARGE SCALE GENOMIC DNA]</scope>
    <source>
        <strain evidence="9">DSM 45818 / CECT 9043 / CcI3</strain>
    </source>
</reference>
<evidence type="ECO:0000256" key="4">
    <source>
        <dbReference type="ARBA" id="ARBA00022807"/>
    </source>
</evidence>
<evidence type="ECO:0000256" key="3">
    <source>
        <dbReference type="ARBA" id="ARBA00022801"/>
    </source>
</evidence>
<dbReference type="Pfam" id="PF00648">
    <property type="entry name" value="Peptidase_C2"/>
    <property type="match status" value="1"/>
</dbReference>
<feature type="active site" evidence="5">
    <location>
        <position position="229"/>
    </location>
</feature>
<dbReference type="SUPFAM" id="SSF54001">
    <property type="entry name" value="Cysteine proteinases"/>
    <property type="match status" value="1"/>
</dbReference>